<feature type="region of interest" description="Disordered" evidence="1">
    <location>
        <begin position="195"/>
        <end position="221"/>
    </location>
</feature>
<keyword evidence="3" id="KW-1185">Reference proteome</keyword>
<dbReference type="EMBL" id="BGZK01000370">
    <property type="protein sequence ID" value="GBP39729.1"/>
    <property type="molecule type" value="Genomic_DNA"/>
</dbReference>
<name>A0A4C1VNJ9_EUMVA</name>
<sequence>MESKIKIVIENRIKMMFRIKAQENGSGSAVEGVAFKSESLCSILTTGELTNELFNPSQFKPLVIHRHRSRSSSLWRQAERARGRRDKAPNIYFECCHAAARKLPKGGNVCREILRYERVFSKCRIHTEAPKTRIPRGLPVNRAAHLLIRRRAGGARDRSCLVFFRLSQPGPDICRINYKRGLRIDRSEAVQFRAGAAGTAPAGRGGAGRRGRSRGDVSGSGSAYRRLMKARCSGYRSPQCVSLRRAAACGPSEITADVLTVS</sequence>
<comment type="caution">
    <text evidence="2">The sequence shown here is derived from an EMBL/GenBank/DDBJ whole genome shotgun (WGS) entry which is preliminary data.</text>
</comment>
<dbReference type="AlphaFoldDB" id="A0A4C1VNJ9"/>
<evidence type="ECO:0000256" key="1">
    <source>
        <dbReference type="SAM" id="MobiDB-lite"/>
    </source>
</evidence>
<reference evidence="2 3" key="1">
    <citation type="journal article" date="2019" name="Commun. Biol.">
        <title>The bagworm genome reveals a unique fibroin gene that provides high tensile strength.</title>
        <authorList>
            <person name="Kono N."/>
            <person name="Nakamura H."/>
            <person name="Ohtoshi R."/>
            <person name="Tomita M."/>
            <person name="Numata K."/>
            <person name="Arakawa K."/>
        </authorList>
    </citation>
    <scope>NUCLEOTIDE SEQUENCE [LARGE SCALE GENOMIC DNA]</scope>
</reference>
<proteinExistence type="predicted"/>
<evidence type="ECO:0000313" key="3">
    <source>
        <dbReference type="Proteomes" id="UP000299102"/>
    </source>
</evidence>
<dbReference type="Proteomes" id="UP000299102">
    <property type="component" value="Unassembled WGS sequence"/>
</dbReference>
<accession>A0A4C1VNJ9</accession>
<organism evidence="2 3">
    <name type="scientific">Eumeta variegata</name>
    <name type="common">Bagworm moth</name>
    <name type="synonym">Eumeta japonica</name>
    <dbReference type="NCBI Taxonomy" id="151549"/>
    <lineage>
        <taxon>Eukaryota</taxon>
        <taxon>Metazoa</taxon>
        <taxon>Ecdysozoa</taxon>
        <taxon>Arthropoda</taxon>
        <taxon>Hexapoda</taxon>
        <taxon>Insecta</taxon>
        <taxon>Pterygota</taxon>
        <taxon>Neoptera</taxon>
        <taxon>Endopterygota</taxon>
        <taxon>Lepidoptera</taxon>
        <taxon>Glossata</taxon>
        <taxon>Ditrysia</taxon>
        <taxon>Tineoidea</taxon>
        <taxon>Psychidae</taxon>
        <taxon>Oiketicinae</taxon>
        <taxon>Eumeta</taxon>
    </lineage>
</organism>
<evidence type="ECO:0000313" key="2">
    <source>
        <dbReference type="EMBL" id="GBP39729.1"/>
    </source>
</evidence>
<gene>
    <name evidence="2" type="ORF">EVAR_23054_1</name>
</gene>
<protein>
    <submittedName>
        <fullName evidence="2">Uncharacterized protein</fullName>
    </submittedName>
</protein>